<dbReference type="InterPro" id="IPR010963">
    <property type="entry name" value="PHA_synth_I"/>
</dbReference>
<name>A0ABZ0UTA5_9RICK</name>
<feature type="domain" description="Poly-beta-hydroxybutyrate polymerase N-terminal" evidence="5">
    <location>
        <begin position="99"/>
        <end position="269"/>
    </location>
</feature>
<dbReference type="Proteomes" id="UP001326613">
    <property type="component" value="Chromosome"/>
</dbReference>
<evidence type="ECO:0000313" key="7">
    <source>
        <dbReference type="Proteomes" id="UP001326613"/>
    </source>
</evidence>
<evidence type="ECO:0000256" key="1">
    <source>
        <dbReference type="ARBA" id="ARBA00004496"/>
    </source>
</evidence>
<keyword evidence="2" id="KW-0963">Cytoplasm</keyword>
<dbReference type="EMBL" id="CP112932">
    <property type="protein sequence ID" value="WPY00746.1"/>
    <property type="molecule type" value="Genomic_DNA"/>
</dbReference>
<reference evidence="6 7" key="1">
    <citation type="submission" date="2022-10" db="EMBL/GenBank/DDBJ databases">
        <title>Host association and intracellularity evolved multiple times independently in the Rickettsiales.</title>
        <authorList>
            <person name="Castelli M."/>
            <person name="Nardi T."/>
            <person name="Gammuto L."/>
            <person name="Bellinzona G."/>
            <person name="Sabaneyeva E."/>
            <person name="Potekhin A."/>
            <person name="Serra V."/>
            <person name="Petroni G."/>
            <person name="Sassera D."/>
        </authorList>
    </citation>
    <scope>NUCLEOTIDE SEQUENCE [LARGE SCALE GENOMIC DNA]</scope>
    <source>
        <strain evidence="6 7">Kr 154-4</strain>
    </source>
</reference>
<dbReference type="Pfam" id="PF07167">
    <property type="entry name" value="PhaC_N"/>
    <property type="match status" value="1"/>
</dbReference>
<dbReference type="PANTHER" id="PTHR36837">
    <property type="entry name" value="POLY(3-HYDROXYALKANOATE) POLYMERASE SUBUNIT PHAC"/>
    <property type="match status" value="1"/>
</dbReference>
<sequence>MKAIDSDQIIQNLQKICDKYQEVVLYLLQGKGAFIPPSLVNEDKNRLMFTSVSEQFWRNPEKFMQINIDYYEKFHELVSHSITRFSGKQTDPIVIPSGKDKRFKDAAWQENIFFDFVKQFYLLSSEWLQKNIDQYELDLETKRYLEFTTRQFIDAFAPSNSIFYNPEVLRESLETGWQNIVQGLDNLLSDIKKSDDILDIPTTDKSAFQFGKNIAATKGKIVYQNELMQLICYAPKVQTYKIPLLIIPPWINKYYILDLSTHNSMVSFLVENNFQVFMVSWKNPDQKLSHKNFEDYLQEGVLEACHYITSLGFKKINAAGYCIGGTLLATAIAYMKANALDYINSVSFFTTLLDFANPGEVDIFINETSISAIEAEMKLKGYFDGRYLSNSFSLLRANDLVWSFFINNYLLGKTPMPFDLLYWNADHTNLPATMHSYYLRNMYLNNLLRIPNAIQMLGSAIDLSKIDCNSFFLAANDDHIAPWRAVYESAKLLNGNKKFVLTSSGHVAGVINPPATSKYNYRIQEDLPAASEEWLKNSIEFKGSWWIPWKNWLIDNSEELTSSIPYQDIDFIELAPGMYVQQNCL</sequence>
<dbReference type="PANTHER" id="PTHR36837:SF5">
    <property type="entry name" value="POLY-3-HYDROXYBUTYRATE SYNTHASE"/>
    <property type="match status" value="1"/>
</dbReference>
<dbReference type="SUPFAM" id="SSF53474">
    <property type="entry name" value="alpha/beta-Hydrolases"/>
    <property type="match status" value="1"/>
</dbReference>
<dbReference type="NCBIfam" id="TIGR01838">
    <property type="entry name" value="PHA_synth_I"/>
    <property type="match status" value="1"/>
</dbReference>
<keyword evidence="4" id="KW-0012">Acyltransferase</keyword>
<evidence type="ECO:0000259" key="5">
    <source>
        <dbReference type="Pfam" id="PF07167"/>
    </source>
</evidence>
<keyword evidence="3" id="KW-0808">Transferase</keyword>
<keyword evidence="7" id="KW-1185">Reference proteome</keyword>
<protein>
    <submittedName>
        <fullName evidence="6">Class I poly(R)-hydroxyalkanoic acid synthase</fullName>
    </submittedName>
</protein>
<evidence type="ECO:0000256" key="3">
    <source>
        <dbReference type="ARBA" id="ARBA00022679"/>
    </source>
</evidence>
<evidence type="ECO:0000256" key="4">
    <source>
        <dbReference type="ARBA" id="ARBA00023315"/>
    </source>
</evidence>
<comment type="subcellular location">
    <subcellularLocation>
        <location evidence="1">Cytoplasm</location>
    </subcellularLocation>
</comment>
<dbReference type="Gene3D" id="3.40.50.1820">
    <property type="entry name" value="alpha/beta hydrolase"/>
    <property type="match status" value="1"/>
</dbReference>
<evidence type="ECO:0000313" key="6">
    <source>
        <dbReference type="EMBL" id="WPY00746.1"/>
    </source>
</evidence>
<dbReference type="InterPro" id="IPR051321">
    <property type="entry name" value="PHA/PHB_synthase"/>
</dbReference>
<evidence type="ECO:0000256" key="2">
    <source>
        <dbReference type="ARBA" id="ARBA00022490"/>
    </source>
</evidence>
<proteinExistence type="predicted"/>
<gene>
    <name evidence="6" type="ORF">Trichorick_00632</name>
</gene>
<accession>A0ABZ0UTA5</accession>
<organism evidence="6 7">
    <name type="scientific">Candidatus Trichorickettsia mobilis</name>
    <dbReference type="NCBI Taxonomy" id="1346319"/>
    <lineage>
        <taxon>Bacteria</taxon>
        <taxon>Pseudomonadati</taxon>
        <taxon>Pseudomonadota</taxon>
        <taxon>Alphaproteobacteria</taxon>
        <taxon>Rickettsiales</taxon>
        <taxon>Rickettsiaceae</taxon>
        <taxon>Rickettsieae</taxon>
        <taxon>Candidatus Trichorickettsia</taxon>
    </lineage>
</organism>
<dbReference type="RefSeq" id="WP_323738791.1">
    <property type="nucleotide sequence ID" value="NZ_CP112932.1"/>
</dbReference>
<dbReference type="InterPro" id="IPR010941">
    <property type="entry name" value="PhaC_N"/>
</dbReference>
<dbReference type="InterPro" id="IPR029058">
    <property type="entry name" value="AB_hydrolase_fold"/>
</dbReference>